<dbReference type="InterPro" id="IPR028889">
    <property type="entry name" value="USP"/>
</dbReference>
<evidence type="ECO:0000313" key="7">
    <source>
        <dbReference type="RefSeq" id="XP_030761435.1"/>
    </source>
</evidence>
<sequence length="755" mass="87933">MQGIIDLNIASDIVDLERLAQTKDVLKVKNPQVIEKVMKNIYTEISKSSLNQEKCYILCLRYRHAVNRLCQIGDRKFVMIKYEHELSRVEDKIEELRPILISRYEEHRRKKQKESIIYVQPETPASNYVNGDSPLFSSEFISAKQLYEAIINKMNILVVDIRPTNEFEESKIKFENIINVPEDVLGPGLSANVIQTKLKDDAQNIWNKRDSYLIIVFLDWNSSSENVTSTKLSFLKASITEWDINRNYKQAPVILDGGFRGFLESYPISVSNVNVNFVRHNEDIDELLELENISYPEENTGVMQLKHFTIQELEDSVNNEESEEEPEELPKKINNIEEIEKKNIEKDIDIGPKGGGSAVDKMPSDITKDETTPDIIRNKIEEHRMRLLNEARNKKNKMVGGKAKGSEGDSSGSESKTKLPPPIRRETKPKKPMQVFGGWCGLVNIKNTCYMNTVLQCLKCIPIIRSILLANFVNHVTRRPPEIILEFASVVRALCEGTEYDKKVYRPTSFYDVVCKLDPVYKKGNHEDCMEFFLFLLNHLNDDCAQDITTKVMSEREKSWYSHLQGRTSFWVDLFYHQFQCTKICQVCHLQAVSYETDNTLMLSVPYRATLRMVHLKELIHEYMEDNQILDYKCSRCQNMKVINRKNIIVEPEILVIVLKRYYQDEYQETRKNNVCVNFDLSFQFGKCFYKLYSVAQHRGTMDHGHYYGHGILSDNTWAEFNDERTTRFEKDWDSIRGSVCAFFYCKENRNTSKM</sequence>
<dbReference type="InterPro" id="IPR018200">
    <property type="entry name" value="USP_CS"/>
</dbReference>
<dbReference type="PROSITE" id="PS00973">
    <property type="entry name" value="USP_2"/>
    <property type="match status" value="1"/>
</dbReference>
<dbReference type="Gene3D" id="3.40.250.10">
    <property type="entry name" value="Rhodanese-like domain"/>
    <property type="match status" value="1"/>
</dbReference>
<evidence type="ECO:0000256" key="2">
    <source>
        <dbReference type="ARBA" id="ARBA00009085"/>
    </source>
</evidence>
<name>A0A6J2YEY1_SITOR</name>
<evidence type="ECO:0000256" key="4">
    <source>
        <dbReference type="SAM" id="MobiDB-lite"/>
    </source>
</evidence>
<dbReference type="FunCoup" id="A0A6J2YEY1">
    <property type="interactions" value="1263"/>
</dbReference>
<proteinExistence type="inferred from homology"/>
<evidence type="ECO:0000259" key="5">
    <source>
        <dbReference type="PROSITE" id="PS50235"/>
    </source>
</evidence>
<dbReference type="Pfam" id="PF00443">
    <property type="entry name" value="UCH"/>
    <property type="match status" value="1"/>
</dbReference>
<protein>
    <recommendedName>
        <fullName evidence="3">ubiquitinyl hydrolase 1</fullName>
        <ecNumber evidence="3">3.4.19.12</ecNumber>
    </recommendedName>
</protein>
<dbReference type="PROSITE" id="PS50235">
    <property type="entry name" value="USP_3"/>
    <property type="match status" value="1"/>
</dbReference>
<organism evidence="6 7">
    <name type="scientific">Sitophilus oryzae</name>
    <name type="common">Rice weevil</name>
    <name type="synonym">Curculio oryzae</name>
    <dbReference type="NCBI Taxonomy" id="7048"/>
    <lineage>
        <taxon>Eukaryota</taxon>
        <taxon>Metazoa</taxon>
        <taxon>Ecdysozoa</taxon>
        <taxon>Arthropoda</taxon>
        <taxon>Hexapoda</taxon>
        <taxon>Insecta</taxon>
        <taxon>Pterygota</taxon>
        <taxon>Neoptera</taxon>
        <taxon>Endopterygota</taxon>
        <taxon>Coleoptera</taxon>
        <taxon>Polyphaga</taxon>
        <taxon>Cucujiformia</taxon>
        <taxon>Curculionidae</taxon>
        <taxon>Dryophthorinae</taxon>
        <taxon>Sitophilus</taxon>
    </lineage>
</organism>
<dbReference type="OrthoDB" id="6686792at2759"/>
<dbReference type="GeneID" id="115886431"/>
<dbReference type="PANTHER" id="PTHR21646">
    <property type="entry name" value="UBIQUITIN CARBOXYL-TERMINAL HYDROLASE"/>
    <property type="match status" value="1"/>
</dbReference>
<dbReference type="InParanoid" id="A0A6J2YEY1"/>
<dbReference type="InterPro" id="IPR050185">
    <property type="entry name" value="Ub_carboxyl-term_hydrolase"/>
</dbReference>
<gene>
    <name evidence="7" type="primary">LOC115886431</name>
</gene>
<dbReference type="SUPFAM" id="SSF52821">
    <property type="entry name" value="Rhodanese/Cell cycle control phosphatase"/>
    <property type="match status" value="1"/>
</dbReference>
<dbReference type="PANTHER" id="PTHR21646:SF46">
    <property type="entry name" value="UBIQUITIN CARBOXYL-TERMINAL HYDROLASE"/>
    <property type="match status" value="1"/>
</dbReference>
<dbReference type="InterPro" id="IPR036873">
    <property type="entry name" value="Rhodanese-like_dom_sf"/>
</dbReference>
<dbReference type="InterPro" id="IPR038765">
    <property type="entry name" value="Papain-like_cys_pep_sf"/>
</dbReference>
<evidence type="ECO:0000313" key="6">
    <source>
        <dbReference type="Proteomes" id="UP000504635"/>
    </source>
</evidence>
<dbReference type="KEGG" id="soy:115886431"/>
<reference evidence="7" key="1">
    <citation type="submission" date="2025-08" db="UniProtKB">
        <authorList>
            <consortium name="RefSeq"/>
        </authorList>
    </citation>
    <scope>IDENTIFICATION</scope>
    <source>
        <tissue evidence="7">Gonads</tissue>
    </source>
</reference>
<dbReference type="Pfam" id="PF00581">
    <property type="entry name" value="Rhodanese"/>
    <property type="match status" value="1"/>
</dbReference>
<dbReference type="SUPFAM" id="SSF54001">
    <property type="entry name" value="Cysteine proteinases"/>
    <property type="match status" value="1"/>
</dbReference>
<feature type="region of interest" description="Disordered" evidence="4">
    <location>
        <begin position="347"/>
        <end position="369"/>
    </location>
</feature>
<dbReference type="InterPro" id="IPR001394">
    <property type="entry name" value="Peptidase_C19_UCH"/>
</dbReference>
<dbReference type="AlphaFoldDB" id="A0A6J2YEY1"/>
<dbReference type="Proteomes" id="UP000504635">
    <property type="component" value="Unplaced"/>
</dbReference>
<feature type="domain" description="USP" evidence="5">
    <location>
        <begin position="440"/>
        <end position="748"/>
    </location>
</feature>
<dbReference type="GO" id="GO:0004843">
    <property type="term" value="F:cysteine-type deubiquitinase activity"/>
    <property type="evidence" value="ECO:0007669"/>
    <property type="project" value="UniProtKB-EC"/>
</dbReference>
<evidence type="ECO:0000256" key="3">
    <source>
        <dbReference type="ARBA" id="ARBA00012759"/>
    </source>
</evidence>
<comment type="catalytic activity">
    <reaction evidence="1">
        <text>Thiol-dependent hydrolysis of ester, thioester, amide, peptide and isopeptide bonds formed by the C-terminal Gly of ubiquitin (a 76-residue protein attached to proteins as an intracellular targeting signal).</text>
        <dbReference type="EC" id="3.4.19.12"/>
    </reaction>
</comment>
<accession>A0A6J2YEY1</accession>
<keyword evidence="6" id="KW-1185">Reference proteome</keyword>
<dbReference type="RefSeq" id="XP_030761435.1">
    <property type="nucleotide sequence ID" value="XM_030905575.1"/>
</dbReference>
<dbReference type="CDD" id="cd02257">
    <property type="entry name" value="Peptidase_C19"/>
    <property type="match status" value="1"/>
</dbReference>
<evidence type="ECO:0000256" key="1">
    <source>
        <dbReference type="ARBA" id="ARBA00000707"/>
    </source>
</evidence>
<dbReference type="GO" id="GO:0016579">
    <property type="term" value="P:protein deubiquitination"/>
    <property type="evidence" value="ECO:0007669"/>
    <property type="project" value="InterPro"/>
</dbReference>
<feature type="region of interest" description="Disordered" evidence="4">
    <location>
        <begin position="392"/>
        <end position="430"/>
    </location>
</feature>
<dbReference type="InterPro" id="IPR001763">
    <property type="entry name" value="Rhodanese-like_dom"/>
</dbReference>
<comment type="similarity">
    <text evidence="2">Belongs to the peptidase C19 family.</text>
</comment>
<dbReference type="EC" id="3.4.19.12" evidence="3"/>
<dbReference type="Gene3D" id="3.90.70.10">
    <property type="entry name" value="Cysteine proteinases"/>
    <property type="match status" value="1"/>
</dbReference>